<keyword evidence="3" id="KW-0472">Membrane</keyword>
<dbReference type="PROSITE" id="PS50026">
    <property type="entry name" value="EGF_3"/>
    <property type="match status" value="1"/>
</dbReference>
<comment type="caution">
    <text evidence="5">The sequence shown here is derived from an EMBL/GenBank/DDBJ whole genome shotgun (WGS) entry which is preliminary data.</text>
</comment>
<accession>A0A8S4PB63</accession>
<evidence type="ECO:0000313" key="6">
    <source>
        <dbReference type="Proteomes" id="UP000749559"/>
    </source>
</evidence>
<feature type="non-terminal residue" evidence="5">
    <location>
        <position position="153"/>
    </location>
</feature>
<dbReference type="InterPro" id="IPR000742">
    <property type="entry name" value="EGF"/>
</dbReference>
<keyword evidence="3" id="KW-0812">Transmembrane</keyword>
<evidence type="ECO:0000256" key="1">
    <source>
        <dbReference type="PROSITE-ProRule" id="PRU00076"/>
    </source>
</evidence>
<dbReference type="CDD" id="cd00054">
    <property type="entry name" value="EGF_CA"/>
    <property type="match status" value="1"/>
</dbReference>
<comment type="caution">
    <text evidence="1">Lacks conserved residue(s) required for the propagation of feature annotation.</text>
</comment>
<evidence type="ECO:0000313" key="5">
    <source>
        <dbReference type="EMBL" id="CAH1790480.1"/>
    </source>
</evidence>
<dbReference type="AlphaFoldDB" id="A0A8S4PB63"/>
<gene>
    <name evidence="5" type="ORF">OFUS_LOCUS15680</name>
</gene>
<organism evidence="5 6">
    <name type="scientific">Owenia fusiformis</name>
    <name type="common">Polychaete worm</name>
    <dbReference type="NCBI Taxonomy" id="6347"/>
    <lineage>
        <taxon>Eukaryota</taxon>
        <taxon>Metazoa</taxon>
        <taxon>Spiralia</taxon>
        <taxon>Lophotrochozoa</taxon>
        <taxon>Annelida</taxon>
        <taxon>Polychaeta</taxon>
        <taxon>Sedentaria</taxon>
        <taxon>Canalipalpata</taxon>
        <taxon>Sabellida</taxon>
        <taxon>Oweniida</taxon>
        <taxon>Oweniidae</taxon>
        <taxon>Owenia</taxon>
    </lineage>
</organism>
<evidence type="ECO:0000256" key="2">
    <source>
        <dbReference type="SAM" id="MobiDB-lite"/>
    </source>
</evidence>
<keyword evidence="6" id="KW-1185">Reference proteome</keyword>
<keyword evidence="3" id="KW-1133">Transmembrane helix</keyword>
<dbReference type="Proteomes" id="UP000749559">
    <property type="component" value="Unassembled WGS sequence"/>
</dbReference>
<evidence type="ECO:0000256" key="3">
    <source>
        <dbReference type="SAM" id="Phobius"/>
    </source>
</evidence>
<feature type="region of interest" description="Disordered" evidence="2">
    <location>
        <begin position="1"/>
        <end position="39"/>
    </location>
</feature>
<sequence length="153" mass="16974">MSKNPNTPLPLAPNTDDITNINLEARSKQNASDTEPGDFNMDVYATLDERNQEEINNNPTYANLPKRQNEKSFLLKCEWKIFVAGAVIVILMVQCIIIGLTSVGVFQGKTLSTINRKLSNLTENIVSWKADIMDTLKILDIDECSSNPCQNGG</sequence>
<reference evidence="5" key="1">
    <citation type="submission" date="2022-03" db="EMBL/GenBank/DDBJ databases">
        <authorList>
            <person name="Martin C."/>
        </authorList>
    </citation>
    <scope>NUCLEOTIDE SEQUENCE</scope>
</reference>
<feature type="compositionally biased region" description="Polar residues" evidence="2">
    <location>
        <begin position="16"/>
        <end position="33"/>
    </location>
</feature>
<dbReference type="EMBL" id="CAIIXF020000007">
    <property type="protein sequence ID" value="CAH1790480.1"/>
    <property type="molecule type" value="Genomic_DNA"/>
</dbReference>
<protein>
    <recommendedName>
        <fullName evidence="4">EGF-like domain-containing protein</fullName>
    </recommendedName>
</protein>
<feature type="domain" description="EGF-like" evidence="4">
    <location>
        <begin position="140"/>
        <end position="153"/>
    </location>
</feature>
<name>A0A8S4PB63_OWEFU</name>
<keyword evidence="1" id="KW-0245">EGF-like domain</keyword>
<feature type="transmembrane region" description="Helical" evidence="3">
    <location>
        <begin position="81"/>
        <end position="106"/>
    </location>
</feature>
<proteinExistence type="predicted"/>
<evidence type="ECO:0000259" key="4">
    <source>
        <dbReference type="PROSITE" id="PS50026"/>
    </source>
</evidence>